<accession>A0AAW0GQ91</accession>
<protein>
    <submittedName>
        <fullName evidence="2">Uncharacterized protein</fullName>
    </submittedName>
</protein>
<dbReference type="EMBL" id="JASBNA010000005">
    <property type="protein sequence ID" value="KAK7691390.1"/>
    <property type="molecule type" value="Genomic_DNA"/>
</dbReference>
<gene>
    <name evidence="2" type="ORF">QCA50_004789</name>
</gene>
<evidence type="ECO:0000313" key="3">
    <source>
        <dbReference type="Proteomes" id="UP001385951"/>
    </source>
</evidence>
<name>A0AAW0GQ91_9APHY</name>
<comment type="caution">
    <text evidence="2">The sequence shown here is derived from an EMBL/GenBank/DDBJ whole genome shotgun (WGS) entry which is preliminary data.</text>
</comment>
<evidence type="ECO:0000256" key="1">
    <source>
        <dbReference type="SAM" id="MobiDB-lite"/>
    </source>
</evidence>
<proteinExistence type="predicted"/>
<organism evidence="2 3">
    <name type="scientific">Cerrena zonata</name>
    <dbReference type="NCBI Taxonomy" id="2478898"/>
    <lineage>
        <taxon>Eukaryota</taxon>
        <taxon>Fungi</taxon>
        <taxon>Dikarya</taxon>
        <taxon>Basidiomycota</taxon>
        <taxon>Agaricomycotina</taxon>
        <taxon>Agaricomycetes</taxon>
        <taxon>Polyporales</taxon>
        <taxon>Cerrenaceae</taxon>
        <taxon>Cerrena</taxon>
    </lineage>
</organism>
<sequence>MEVRYSSSIGREATRERTNPTKARPRRQPVRSMSFVRSIVLLGMNFVIKRAGYAVRHALGTRVEDSISWPESQGRHLPFSNNRKISPRSLKRESYMRGSGSHRSLTSSCLLVRKCVFLCATRSIAQTKISSSS</sequence>
<evidence type="ECO:0000313" key="2">
    <source>
        <dbReference type="EMBL" id="KAK7691390.1"/>
    </source>
</evidence>
<feature type="region of interest" description="Disordered" evidence="1">
    <location>
        <begin position="1"/>
        <end position="29"/>
    </location>
</feature>
<feature type="region of interest" description="Disordered" evidence="1">
    <location>
        <begin position="78"/>
        <end position="98"/>
    </location>
</feature>
<dbReference type="AlphaFoldDB" id="A0AAW0GQ91"/>
<dbReference type="Proteomes" id="UP001385951">
    <property type="component" value="Unassembled WGS sequence"/>
</dbReference>
<reference evidence="2 3" key="1">
    <citation type="submission" date="2022-09" db="EMBL/GenBank/DDBJ databases">
        <authorList>
            <person name="Palmer J.M."/>
        </authorList>
    </citation>
    <scope>NUCLEOTIDE SEQUENCE [LARGE SCALE GENOMIC DNA]</scope>
    <source>
        <strain evidence="2 3">DSM 7382</strain>
    </source>
</reference>
<keyword evidence="3" id="KW-1185">Reference proteome</keyword>